<reference evidence="2" key="1">
    <citation type="submission" date="2020-11" db="EMBL/GenBank/DDBJ databases">
        <authorList>
            <consortium name="DOE Joint Genome Institute"/>
            <person name="Ahrendt S."/>
            <person name="Riley R."/>
            <person name="Andreopoulos W."/>
            <person name="Labutti K."/>
            <person name="Pangilinan J."/>
            <person name="Ruiz-Duenas F.J."/>
            <person name="Barrasa J.M."/>
            <person name="Sanchez-Garcia M."/>
            <person name="Camarero S."/>
            <person name="Miyauchi S."/>
            <person name="Serrano A."/>
            <person name="Linde D."/>
            <person name="Babiker R."/>
            <person name="Drula E."/>
            <person name="Ayuso-Fernandez I."/>
            <person name="Pacheco R."/>
            <person name="Padilla G."/>
            <person name="Ferreira P."/>
            <person name="Barriuso J."/>
            <person name="Kellner H."/>
            <person name="Castanera R."/>
            <person name="Alfaro M."/>
            <person name="Ramirez L."/>
            <person name="Pisabarro A.G."/>
            <person name="Kuo A."/>
            <person name="Tritt A."/>
            <person name="Lipzen A."/>
            <person name="He G."/>
            <person name="Yan M."/>
            <person name="Ng V."/>
            <person name="Cullen D."/>
            <person name="Martin F."/>
            <person name="Rosso M.-N."/>
            <person name="Henrissat B."/>
            <person name="Hibbett D."/>
            <person name="Martinez A.T."/>
            <person name="Grigoriev I.V."/>
        </authorList>
    </citation>
    <scope>NUCLEOTIDE SEQUENCE</scope>
    <source>
        <strain evidence="2">CBS 506.95</strain>
    </source>
</reference>
<keyword evidence="3" id="KW-1185">Reference proteome</keyword>
<accession>A0A9P6JIM0</accession>
<comment type="caution">
    <text evidence="2">The sequence shown here is derived from an EMBL/GenBank/DDBJ whole genome shotgun (WGS) entry which is preliminary data.</text>
</comment>
<proteinExistence type="predicted"/>
<name>A0A9P6JIM0_9AGAR</name>
<evidence type="ECO:0000313" key="2">
    <source>
        <dbReference type="EMBL" id="KAF9522124.1"/>
    </source>
</evidence>
<sequence length="328" mass="35743">MPAKKRQSSKIAQIPTTVKSEPAVATAPPTNFKRETKKGKNKVLQVPPPAPATVAGHNDSTEFPPFIDTIWKTVVLPTLYQRLNSSTSPFLDFAKNSEALLENIEAVLTKVFPGHTYTPTRTSYVVKQACKRITERRGTIASTAVQIVDQFFDSGEFKNNPKAIATYVKWAVKPSGPAFWSRPEPQIESDNAPAQLPDGFAQSRFVLKTVAPFLNVKGAVADFGNPVGAFGLALGAIERAFSLYETGTKPNQDNIPEFSGDKNGGMIEDYIHNLKKFSEGRWVRVFADVAKISGIPPKPAPTTTKVTASVARVRRDLFTPSSPPPESS</sequence>
<evidence type="ECO:0000256" key="1">
    <source>
        <dbReference type="SAM" id="MobiDB-lite"/>
    </source>
</evidence>
<feature type="region of interest" description="Disordered" evidence="1">
    <location>
        <begin position="1"/>
        <end position="59"/>
    </location>
</feature>
<dbReference type="OrthoDB" id="3070163at2759"/>
<dbReference type="Proteomes" id="UP000807306">
    <property type="component" value="Unassembled WGS sequence"/>
</dbReference>
<organism evidence="2 3">
    <name type="scientific">Crepidotus variabilis</name>
    <dbReference type="NCBI Taxonomy" id="179855"/>
    <lineage>
        <taxon>Eukaryota</taxon>
        <taxon>Fungi</taxon>
        <taxon>Dikarya</taxon>
        <taxon>Basidiomycota</taxon>
        <taxon>Agaricomycotina</taxon>
        <taxon>Agaricomycetes</taxon>
        <taxon>Agaricomycetidae</taxon>
        <taxon>Agaricales</taxon>
        <taxon>Agaricineae</taxon>
        <taxon>Crepidotaceae</taxon>
        <taxon>Crepidotus</taxon>
    </lineage>
</organism>
<dbReference type="AlphaFoldDB" id="A0A9P6JIM0"/>
<feature type="compositionally biased region" description="Polar residues" evidence="1">
    <location>
        <begin position="9"/>
        <end position="19"/>
    </location>
</feature>
<evidence type="ECO:0000313" key="3">
    <source>
        <dbReference type="Proteomes" id="UP000807306"/>
    </source>
</evidence>
<dbReference type="EMBL" id="MU157960">
    <property type="protein sequence ID" value="KAF9522124.1"/>
    <property type="molecule type" value="Genomic_DNA"/>
</dbReference>
<protein>
    <submittedName>
        <fullName evidence="2">Uncharacterized protein</fullName>
    </submittedName>
</protein>
<gene>
    <name evidence="2" type="ORF">CPB83DRAFT_864955</name>
</gene>